<protein>
    <submittedName>
        <fullName evidence="2">DUF3618 domain-containing protein</fullName>
    </submittedName>
</protein>
<dbReference type="RefSeq" id="WP_378247663.1">
    <property type="nucleotide sequence ID" value="NZ_JBHSKF010000005.1"/>
</dbReference>
<comment type="caution">
    <text evidence="2">The sequence shown here is derived from an EMBL/GenBank/DDBJ whole genome shotgun (WGS) entry which is preliminary data.</text>
</comment>
<sequence>MTRREEAIREDIKQARVELADTVEQLVAKTDVKRRASEKIDGIRTRAVTVVKRDPVPIAVGALLGAGAIGALVRGLTM</sequence>
<evidence type="ECO:0000313" key="2">
    <source>
        <dbReference type="EMBL" id="MFC5288077.1"/>
    </source>
</evidence>
<gene>
    <name evidence="2" type="ORF">ACFPM7_13540</name>
</gene>
<dbReference type="Proteomes" id="UP001596157">
    <property type="component" value="Unassembled WGS sequence"/>
</dbReference>
<reference evidence="3" key="1">
    <citation type="journal article" date="2019" name="Int. J. Syst. Evol. Microbiol.">
        <title>The Global Catalogue of Microorganisms (GCM) 10K type strain sequencing project: providing services to taxonomists for standard genome sequencing and annotation.</title>
        <authorList>
            <consortium name="The Broad Institute Genomics Platform"/>
            <consortium name="The Broad Institute Genome Sequencing Center for Infectious Disease"/>
            <person name="Wu L."/>
            <person name="Ma J."/>
        </authorList>
    </citation>
    <scope>NUCLEOTIDE SEQUENCE [LARGE SCALE GENOMIC DNA]</scope>
    <source>
        <strain evidence="3">CCUG 59778</strain>
    </source>
</reference>
<feature type="transmembrane region" description="Helical" evidence="1">
    <location>
        <begin position="56"/>
        <end position="76"/>
    </location>
</feature>
<dbReference type="InterPro" id="IPR022062">
    <property type="entry name" value="DUF3618"/>
</dbReference>
<dbReference type="EMBL" id="JBHSKF010000005">
    <property type="protein sequence ID" value="MFC5288077.1"/>
    <property type="molecule type" value="Genomic_DNA"/>
</dbReference>
<keyword evidence="3" id="KW-1185">Reference proteome</keyword>
<dbReference type="Pfam" id="PF12277">
    <property type="entry name" value="DUF3618"/>
    <property type="match status" value="1"/>
</dbReference>
<name>A0ABW0EKU8_9PSEU</name>
<keyword evidence="1" id="KW-1133">Transmembrane helix</keyword>
<evidence type="ECO:0000256" key="1">
    <source>
        <dbReference type="SAM" id="Phobius"/>
    </source>
</evidence>
<organism evidence="2 3">
    <name type="scientific">Actinokineospora guangxiensis</name>
    <dbReference type="NCBI Taxonomy" id="1490288"/>
    <lineage>
        <taxon>Bacteria</taxon>
        <taxon>Bacillati</taxon>
        <taxon>Actinomycetota</taxon>
        <taxon>Actinomycetes</taxon>
        <taxon>Pseudonocardiales</taxon>
        <taxon>Pseudonocardiaceae</taxon>
        <taxon>Actinokineospora</taxon>
    </lineage>
</organism>
<keyword evidence="1" id="KW-0472">Membrane</keyword>
<proteinExistence type="predicted"/>
<accession>A0ABW0EKU8</accession>
<keyword evidence="1" id="KW-0812">Transmembrane</keyword>
<evidence type="ECO:0000313" key="3">
    <source>
        <dbReference type="Proteomes" id="UP001596157"/>
    </source>
</evidence>